<comment type="caution">
    <text evidence="2">The sequence shown here is derived from an EMBL/GenBank/DDBJ whole genome shotgun (WGS) entry which is preliminary data.</text>
</comment>
<dbReference type="EMBL" id="BLXT01000663">
    <property type="protein sequence ID" value="GFN79437.1"/>
    <property type="molecule type" value="Genomic_DNA"/>
</dbReference>
<sequence>MRFLRPLQAGSISKLSDGNRSIIVLHYTITARISAEIKENHRPIRDWFLYTASPQQGDIRLSGPPSGQDADSGARTRDRRVPAALRADSLATVSPTPLTDQGKERKEITLTTRALN</sequence>
<keyword evidence="3" id="KW-1185">Reference proteome</keyword>
<gene>
    <name evidence="2" type="ORF">PoB_000594300</name>
</gene>
<evidence type="ECO:0000256" key="1">
    <source>
        <dbReference type="SAM" id="MobiDB-lite"/>
    </source>
</evidence>
<reference evidence="2 3" key="1">
    <citation type="journal article" date="2021" name="Elife">
        <title>Chloroplast acquisition without the gene transfer in kleptoplastic sea slugs, Plakobranchus ocellatus.</title>
        <authorList>
            <person name="Maeda T."/>
            <person name="Takahashi S."/>
            <person name="Yoshida T."/>
            <person name="Shimamura S."/>
            <person name="Takaki Y."/>
            <person name="Nagai Y."/>
            <person name="Toyoda A."/>
            <person name="Suzuki Y."/>
            <person name="Arimoto A."/>
            <person name="Ishii H."/>
            <person name="Satoh N."/>
            <person name="Nishiyama T."/>
            <person name="Hasebe M."/>
            <person name="Maruyama T."/>
            <person name="Minagawa J."/>
            <person name="Obokata J."/>
            <person name="Shigenobu S."/>
        </authorList>
    </citation>
    <scope>NUCLEOTIDE SEQUENCE [LARGE SCALE GENOMIC DNA]</scope>
</reference>
<proteinExistence type="predicted"/>
<name>A0AAV3YAE7_9GAST</name>
<dbReference type="Proteomes" id="UP000735302">
    <property type="component" value="Unassembled WGS sequence"/>
</dbReference>
<accession>A0AAV3YAE7</accession>
<feature type="region of interest" description="Disordered" evidence="1">
    <location>
        <begin position="56"/>
        <end position="116"/>
    </location>
</feature>
<evidence type="ECO:0000313" key="2">
    <source>
        <dbReference type="EMBL" id="GFN79437.1"/>
    </source>
</evidence>
<protein>
    <submittedName>
        <fullName evidence="2">Uncharacterized protein</fullName>
    </submittedName>
</protein>
<organism evidence="2 3">
    <name type="scientific">Plakobranchus ocellatus</name>
    <dbReference type="NCBI Taxonomy" id="259542"/>
    <lineage>
        <taxon>Eukaryota</taxon>
        <taxon>Metazoa</taxon>
        <taxon>Spiralia</taxon>
        <taxon>Lophotrochozoa</taxon>
        <taxon>Mollusca</taxon>
        <taxon>Gastropoda</taxon>
        <taxon>Heterobranchia</taxon>
        <taxon>Euthyneura</taxon>
        <taxon>Panpulmonata</taxon>
        <taxon>Sacoglossa</taxon>
        <taxon>Placobranchoidea</taxon>
        <taxon>Plakobranchidae</taxon>
        <taxon>Plakobranchus</taxon>
    </lineage>
</organism>
<feature type="compositionally biased region" description="Basic and acidic residues" evidence="1">
    <location>
        <begin position="72"/>
        <end position="81"/>
    </location>
</feature>
<dbReference type="AlphaFoldDB" id="A0AAV3YAE7"/>
<evidence type="ECO:0000313" key="3">
    <source>
        <dbReference type="Proteomes" id="UP000735302"/>
    </source>
</evidence>